<proteinExistence type="inferred from homology"/>
<keyword evidence="3" id="KW-0326">Glycosidase</keyword>
<dbReference type="InterPro" id="IPR044965">
    <property type="entry name" value="Glyco_hydro_17_plant"/>
</dbReference>
<dbReference type="RefSeq" id="XP_021732219.1">
    <property type="nucleotide sequence ID" value="XM_021876527.1"/>
</dbReference>
<evidence type="ECO:0008006" key="8">
    <source>
        <dbReference type="Google" id="ProtNLM"/>
    </source>
</evidence>
<evidence type="ECO:0000313" key="6">
    <source>
        <dbReference type="EnsemblPlants" id="AUR62036874-RA:cds"/>
    </source>
</evidence>
<evidence type="ECO:0000256" key="5">
    <source>
        <dbReference type="SAM" id="SignalP"/>
    </source>
</evidence>
<comment type="similarity">
    <text evidence="1 4">Belongs to the glycosyl hydrolase 17 family.</text>
</comment>
<evidence type="ECO:0000313" key="7">
    <source>
        <dbReference type="Proteomes" id="UP000596660"/>
    </source>
</evidence>
<name>A0A803MXE4_CHEQI</name>
<evidence type="ECO:0000256" key="2">
    <source>
        <dbReference type="ARBA" id="ARBA00022801"/>
    </source>
</evidence>
<dbReference type="SMR" id="A0A803MXE4"/>
<dbReference type="OMA" id="MAMCYLE"/>
<feature type="chain" id="PRO_5031233218" description="Glucan endo-1,3-beta-D-glucosidase" evidence="5">
    <location>
        <begin position="34"/>
        <end position="346"/>
    </location>
</feature>
<accession>A0A803MXE4</accession>
<evidence type="ECO:0000256" key="1">
    <source>
        <dbReference type="ARBA" id="ARBA00008773"/>
    </source>
</evidence>
<dbReference type="Gramene" id="AUR62036874-RA">
    <property type="protein sequence ID" value="AUR62036874-RA:cds"/>
    <property type="gene ID" value="AUR62036874"/>
</dbReference>
<dbReference type="Proteomes" id="UP000596660">
    <property type="component" value="Unplaced"/>
</dbReference>
<protein>
    <recommendedName>
        <fullName evidence="8">Glucan endo-1,3-beta-D-glucosidase</fullName>
    </recommendedName>
</protein>
<dbReference type="FunFam" id="3.20.20.80:FF:000010">
    <property type="entry name" value="glucan endo-1,3-beta-glucosidase, basic"/>
    <property type="match status" value="1"/>
</dbReference>
<feature type="signal peptide" evidence="5">
    <location>
        <begin position="1"/>
        <end position="33"/>
    </location>
</feature>
<dbReference type="SUPFAM" id="SSF51445">
    <property type="entry name" value="(Trans)glycosidases"/>
    <property type="match status" value="1"/>
</dbReference>
<dbReference type="KEGG" id="cqi:110699037"/>
<evidence type="ECO:0000256" key="4">
    <source>
        <dbReference type="RuleBase" id="RU004335"/>
    </source>
</evidence>
<dbReference type="GeneID" id="110699037"/>
<dbReference type="GO" id="GO:0005975">
    <property type="term" value="P:carbohydrate metabolic process"/>
    <property type="evidence" value="ECO:0007669"/>
    <property type="project" value="InterPro"/>
</dbReference>
<dbReference type="EnsemblPlants" id="AUR62036874-RA">
    <property type="protein sequence ID" value="AUR62036874-RA:cds"/>
    <property type="gene ID" value="AUR62036874"/>
</dbReference>
<organism evidence="6 7">
    <name type="scientific">Chenopodium quinoa</name>
    <name type="common">Quinoa</name>
    <dbReference type="NCBI Taxonomy" id="63459"/>
    <lineage>
        <taxon>Eukaryota</taxon>
        <taxon>Viridiplantae</taxon>
        <taxon>Streptophyta</taxon>
        <taxon>Embryophyta</taxon>
        <taxon>Tracheophyta</taxon>
        <taxon>Spermatophyta</taxon>
        <taxon>Magnoliopsida</taxon>
        <taxon>eudicotyledons</taxon>
        <taxon>Gunneridae</taxon>
        <taxon>Pentapetalae</taxon>
        <taxon>Caryophyllales</taxon>
        <taxon>Chenopodiaceae</taxon>
        <taxon>Chenopodioideae</taxon>
        <taxon>Atripliceae</taxon>
        <taxon>Chenopodium</taxon>
    </lineage>
</organism>
<gene>
    <name evidence="6" type="primary">LOC110699037</name>
</gene>
<keyword evidence="7" id="KW-1185">Reference proteome</keyword>
<reference evidence="6" key="2">
    <citation type="submission" date="2021-03" db="UniProtKB">
        <authorList>
            <consortium name="EnsemblPlants"/>
        </authorList>
    </citation>
    <scope>IDENTIFICATION</scope>
</reference>
<dbReference type="Pfam" id="PF00332">
    <property type="entry name" value="Glyco_hydro_17"/>
    <property type="match status" value="1"/>
</dbReference>
<sequence length="346" mass="37219">MFSMATPSNSPMVVATILFNIAFLFLSLHSAEAQIGVCYGGNGDNLPSKQDVVNLYKSNQIGAMRIYSPDQTLQTALQGSGIKIILDVPKDNLQSLGSDQSAANQWVQTNVVPYASSIKYIAVGNEVHPSDSEASSVQPAMQNVLNALNSNGLGGQIKVSTAIDTTLITNSFPPSNGQFTDSSYITPIINFLKSNGSPLLVNVYPYFAYINNEAQIRLDYALFTASGTVANDPNNGLNYQNLFDALVDAVYAALGRADAHDTAIVVSESGWPSEGGDAATTVDNAGTYYMNLISHVKQGTPLKQQGIETYLFAMFDENNKQGAPTEQHFGLFSPDQQPKYGQLNFN</sequence>
<keyword evidence="2" id="KW-0378">Hydrolase</keyword>
<evidence type="ECO:0000256" key="3">
    <source>
        <dbReference type="ARBA" id="ARBA00023295"/>
    </source>
</evidence>
<dbReference type="AlphaFoldDB" id="A0A803MXE4"/>
<dbReference type="InterPro" id="IPR000490">
    <property type="entry name" value="Glyco_hydro_17"/>
</dbReference>
<reference evidence="6" key="1">
    <citation type="journal article" date="2017" name="Nature">
        <title>The genome of Chenopodium quinoa.</title>
        <authorList>
            <person name="Jarvis D.E."/>
            <person name="Ho Y.S."/>
            <person name="Lightfoot D.J."/>
            <person name="Schmoeckel S.M."/>
            <person name="Li B."/>
            <person name="Borm T.J.A."/>
            <person name="Ohyanagi H."/>
            <person name="Mineta K."/>
            <person name="Michell C.T."/>
            <person name="Saber N."/>
            <person name="Kharbatia N.M."/>
            <person name="Rupper R.R."/>
            <person name="Sharp A.R."/>
            <person name="Dally N."/>
            <person name="Boughton B.A."/>
            <person name="Woo Y.H."/>
            <person name="Gao G."/>
            <person name="Schijlen E.G.W.M."/>
            <person name="Guo X."/>
            <person name="Momin A.A."/>
            <person name="Negrao S."/>
            <person name="Al-Babili S."/>
            <person name="Gehring C."/>
            <person name="Roessner U."/>
            <person name="Jung C."/>
            <person name="Murphy K."/>
            <person name="Arold S.T."/>
            <person name="Gojobori T."/>
            <person name="van der Linden C.G."/>
            <person name="van Loo E.N."/>
            <person name="Jellen E.N."/>
            <person name="Maughan P.J."/>
            <person name="Tester M."/>
        </authorList>
    </citation>
    <scope>NUCLEOTIDE SEQUENCE [LARGE SCALE GENOMIC DNA]</scope>
    <source>
        <strain evidence="6">cv. PI 614886</strain>
    </source>
</reference>
<dbReference type="PANTHER" id="PTHR32227">
    <property type="entry name" value="GLUCAN ENDO-1,3-BETA-GLUCOSIDASE BG1-RELATED-RELATED"/>
    <property type="match status" value="1"/>
</dbReference>
<keyword evidence="5" id="KW-0732">Signal</keyword>
<dbReference type="GO" id="GO:0004553">
    <property type="term" value="F:hydrolase activity, hydrolyzing O-glycosyl compounds"/>
    <property type="evidence" value="ECO:0007669"/>
    <property type="project" value="InterPro"/>
</dbReference>
<dbReference type="OrthoDB" id="941679at2759"/>
<dbReference type="Gene3D" id="3.20.20.80">
    <property type="entry name" value="Glycosidases"/>
    <property type="match status" value="1"/>
</dbReference>
<dbReference type="InterPro" id="IPR017853">
    <property type="entry name" value="GH"/>
</dbReference>